<dbReference type="AlphaFoldDB" id="A0A9P9F0I4"/>
<evidence type="ECO:0000313" key="2">
    <source>
        <dbReference type="EMBL" id="KAH7149319.1"/>
    </source>
</evidence>
<accession>A0A9P9F0I4</accession>
<feature type="region of interest" description="Disordered" evidence="1">
    <location>
        <begin position="1"/>
        <end position="20"/>
    </location>
</feature>
<evidence type="ECO:0000256" key="1">
    <source>
        <dbReference type="SAM" id="MobiDB-lite"/>
    </source>
</evidence>
<dbReference type="OrthoDB" id="4755921at2759"/>
<protein>
    <submittedName>
        <fullName evidence="2">Uncharacterized protein</fullName>
    </submittedName>
</protein>
<feature type="region of interest" description="Disordered" evidence="1">
    <location>
        <begin position="190"/>
        <end position="226"/>
    </location>
</feature>
<dbReference type="EMBL" id="JAGMUU010000007">
    <property type="protein sequence ID" value="KAH7149319.1"/>
    <property type="molecule type" value="Genomic_DNA"/>
</dbReference>
<dbReference type="Proteomes" id="UP000717696">
    <property type="component" value="Unassembled WGS sequence"/>
</dbReference>
<gene>
    <name evidence="2" type="ORF">B0J13DRAFT_551183</name>
</gene>
<evidence type="ECO:0000313" key="3">
    <source>
        <dbReference type="Proteomes" id="UP000717696"/>
    </source>
</evidence>
<feature type="compositionally biased region" description="Polar residues" evidence="1">
    <location>
        <begin position="190"/>
        <end position="202"/>
    </location>
</feature>
<proteinExistence type="predicted"/>
<reference evidence="2" key="1">
    <citation type="journal article" date="2021" name="Nat. Commun.">
        <title>Genetic determinants of endophytism in the Arabidopsis root mycobiome.</title>
        <authorList>
            <person name="Mesny F."/>
            <person name="Miyauchi S."/>
            <person name="Thiergart T."/>
            <person name="Pickel B."/>
            <person name="Atanasova L."/>
            <person name="Karlsson M."/>
            <person name="Huettel B."/>
            <person name="Barry K.W."/>
            <person name="Haridas S."/>
            <person name="Chen C."/>
            <person name="Bauer D."/>
            <person name="Andreopoulos W."/>
            <person name="Pangilinan J."/>
            <person name="LaButti K."/>
            <person name="Riley R."/>
            <person name="Lipzen A."/>
            <person name="Clum A."/>
            <person name="Drula E."/>
            <person name="Henrissat B."/>
            <person name="Kohler A."/>
            <person name="Grigoriev I.V."/>
            <person name="Martin F.M."/>
            <person name="Hacquard S."/>
        </authorList>
    </citation>
    <scope>NUCLEOTIDE SEQUENCE</scope>
    <source>
        <strain evidence="2">MPI-CAGE-AT-0021</strain>
    </source>
</reference>
<comment type="caution">
    <text evidence="2">The sequence shown here is derived from an EMBL/GenBank/DDBJ whole genome shotgun (WGS) entry which is preliminary data.</text>
</comment>
<name>A0A9P9F0I4_9HYPO</name>
<keyword evidence="3" id="KW-1185">Reference proteome</keyword>
<sequence length="269" mass="29116">MHTADIPEQDVSKDPGLWLGRSTRQLNPRAREFLSFNGHHEDVKNPNVAGLTRNMIGGLLETKVENPDTKLSINTAVADSALPFIPFSLISNQPQRHKPATQSNTDFGGIPVPKASASTFGPLFGFAPPTGPPLPPTPASGFPLPLSPPYPSFVLNKGIPVTRRGPMDLANDLALQSLLNINNQLPFGTNIQPPLNTQQPSSGGAARGISSHQGPVPKPRIPDTKDQQAYEAYIEWRKATEPGYAIECKTRQQRRARRNVTTSITAQAV</sequence>
<organism evidence="2 3">
    <name type="scientific">Dactylonectria estremocensis</name>
    <dbReference type="NCBI Taxonomy" id="1079267"/>
    <lineage>
        <taxon>Eukaryota</taxon>
        <taxon>Fungi</taxon>
        <taxon>Dikarya</taxon>
        <taxon>Ascomycota</taxon>
        <taxon>Pezizomycotina</taxon>
        <taxon>Sordariomycetes</taxon>
        <taxon>Hypocreomycetidae</taxon>
        <taxon>Hypocreales</taxon>
        <taxon>Nectriaceae</taxon>
        <taxon>Dactylonectria</taxon>
    </lineage>
</organism>